<dbReference type="GO" id="GO:0005737">
    <property type="term" value="C:cytoplasm"/>
    <property type="evidence" value="ECO:0007669"/>
    <property type="project" value="UniProtKB-SubCell"/>
</dbReference>
<name>A0A178U964_ARATH</name>
<dbReference type="SUPFAM" id="SSF46689">
    <property type="entry name" value="Homeodomain-like"/>
    <property type="match status" value="1"/>
</dbReference>
<comment type="caution">
    <text evidence="9">The sequence shown here is derived from an EMBL/GenBank/DDBJ whole genome shotgun (WGS) entry which is preliminary data.</text>
</comment>
<dbReference type="InterPro" id="IPR003594">
    <property type="entry name" value="HATPase_dom"/>
</dbReference>
<protein>
    <recommendedName>
        <fullName evidence="11">Histidine kinase</fullName>
    </recommendedName>
</protein>
<dbReference type="SMART" id="SM00448">
    <property type="entry name" value="REC"/>
    <property type="match status" value="1"/>
</dbReference>
<feature type="domain" description="Response regulatory" evidence="8">
    <location>
        <begin position="3"/>
        <end position="120"/>
    </location>
</feature>
<gene>
    <name evidence="9" type="ORF">AXX17_ATUG03420</name>
</gene>
<dbReference type="Gene3D" id="1.10.10.60">
    <property type="entry name" value="Homeodomain-like"/>
    <property type="match status" value="1"/>
</dbReference>
<evidence type="ECO:0000259" key="7">
    <source>
        <dbReference type="PROSITE" id="PS50109"/>
    </source>
</evidence>
<dbReference type="Pfam" id="PF06580">
    <property type="entry name" value="His_kinase"/>
    <property type="match status" value="1"/>
</dbReference>
<comment type="subcellular location">
    <subcellularLocation>
        <location evidence="1">Cytoplasm</location>
    </subcellularLocation>
</comment>
<dbReference type="InterPro" id="IPR051552">
    <property type="entry name" value="HptR"/>
</dbReference>
<dbReference type="SUPFAM" id="SSF52172">
    <property type="entry name" value="CheY-like"/>
    <property type="match status" value="1"/>
</dbReference>
<evidence type="ECO:0000256" key="4">
    <source>
        <dbReference type="PROSITE-ProRule" id="PRU00169"/>
    </source>
</evidence>
<dbReference type="Pfam" id="PF00072">
    <property type="entry name" value="Response_reg"/>
    <property type="match status" value="1"/>
</dbReference>
<dbReference type="PROSITE" id="PS50109">
    <property type="entry name" value="HIS_KIN"/>
    <property type="match status" value="1"/>
</dbReference>
<dbReference type="Gene3D" id="6.10.340.10">
    <property type="match status" value="1"/>
</dbReference>
<dbReference type="InterPro" id="IPR018060">
    <property type="entry name" value="HTH_AraC"/>
</dbReference>
<dbReference type="SMART" id="SM00342">
    <property type="entry name" value="HTH_ARAC"/>
    <property type="match status" value="1"/>
</dbReference>
<evidence type="ECO:0000313" key="9">
    <source>
        <dbReference type="EMBL" id="OAO89191.1"/>
    </source>
</evidence>
<dbReference type="InterPro" id="IPR001789">
    <property type="entry name" value="Sig_transdc_resp-reg_receiver"/>
</dbReference>
<evidence type="ECO:0000256" key="2">
    <source>
        <dbReference type="ARBA" id="ARBA00023015"/>
    </source>
</evidence>
<dbReference type="GO" id="GO:0000155">
    <property type="term" value="F:phosphorelay sensor kinase activity"/>
    <property type="evidence" value="ECO:0007669"/>
    <property type="project" value="InterPro"/>
</dbReference>
<dbReference type="AlphaFoldDB" id="A0A178U964"/>
<keyword evidence="5" id="KW-1133">Transmembrane helix</keyword>
<evidence type="ECO:0000256" key="5">
    <source>
        <dbReference type="SAM" id="Phobius"/>
    </source>
</evidence>
<keyword evidence="5" id="KW-0812">Transmembrane</keyword>
<dbReference type="SUPFAM" id="SSF55874">
    <property type="entry name" value="ATPase domain of HSP90 chaperone/DNA topoisomerase II/histidine kinase"/>
    <property type="match status" value="1"/>
</dbReference>
<evidence type="ECO:0000259" key="6">
    <source>
        <dbReference type="PROSITE" id="PS01124"/>
    </source>
</evidence>
<evidence type="ECO:0008006" key="11">
    <source>
        <dbReference type="Google" id="ProtNLM"/>
    </source>
</evidence>
<dbReference type="Pfam" id="PF02518">
    <property type="entry name" value="HATPase_c"/>
    <property type="match status" value="1"/>
</dbReference>
<dbReference type="PANTHER" id="PTHR42713:SF2">
    <property type="entry name" value="TWO-COMPONENT SENSOR KINASE YESM"/>
    <property type="match status" value="1"/>
</dbReference>
<sequence>MLKALIVDDEYLVRAGIHETIDWASYGVEIVGEASNGLEGLDLALSLLPDVVITDVRMPFMNGLEFLEKIREHRLPCGVIMLSGYDEFQYAQEALRHGASSYLLKPVNIDELVEEVLRIGRQTTQQAGDRLQLHKLQEEEHAITSQFWMDLFFGRITDVEVIKEKYDWLPIRLPSADTLLVAVIAIVPDTVVMDDFTATSKWTSVEQQIRLSASEHALSTVTTQRSATTEWTLIAELNLPAAGLGASLYAFGYSLIKEIREAAGFQVTIGFAQAADPYTGISAAFVKAREAAHKSISGLGGVLFETDDERSGSRREVRDALAYIRIHYADNVTADRVAEQVHVSATHLMHLFRKDLNKTFYECLTEYRIDEAKRLLRHSSYRVYEVGLHGSNDRSSSLLRQLKIRSRIVFVLIAGLSLHLTLMLGVFNIYAHTYLKNDLYNHIGNIQKEIGLSLELIVDDIQMLSLRFLVNPDIYRISGDSTLNEQEKKTRIRSLMEGIVAKNELVGDVVIITNEGTHYRYRSDKDIFEDPDAILISNIEQSTLPVIGKVKHDAEGRAYVVFGQKFRNFNTGQNIGIILLYVKESALYDLYKPAFEGMGYSYIASANNEVLSHPDKRIVGNTLLESDSFHPGNQSGYRNVKSNRQDYVLSTYPLSERLNRFGVHWKLVSVVSRPELFGAINEGNRNALYFALLAFIGLLALSFYLAAKITEPVFKLTKKLGSIGKSGLELVHERNQPKDEISELEHSYYTMIDRINKLISENNEEKEKQRIMELTALQSQINPHFLYNTLDAITWTARLKKQPEIERMISALATFFRISLHKGDKHIPVEEEIRLVQSFVTVELMRFPDKFEVTYDIPEPLRKIRILKLILQPLVENAIKHGMSEKLGKGLVEVKSWRTDENLYFEIKDDGVGFKSKSNVQSTDKNLLFQSGYGLRNVDERIKLEYGSESGLSITSEPGKGTTALIRIRLQKDQLS</sequence>
<feature type="transmembrane region" description="Helical" evidence="5">
    <location>
        <begin position="687"/>
        <end position="707"/>
    </location>
</feature>
<feature type="transmembrane region" description="Helical" evidence="5">
    <location>
        <begin position="408"/>
        <end position="431"/>
    </location>
</feature>
<evidence type="ECO:0000259" key="8">
    <source>
        <dbReference type="PROSITE" id="PS50110"/>
    </source>
</evidence>
<accession>A0A178U964</accession>
<dbReference type="PANTHER" id="PTHR42713">
    <property type="entry name" value="HISTIDINE KINASE-RELATED"/>
    <property type="match status" value="1"/>
</dbReference>
<dbReference type="Pfam" id="PF12833">
    <property type="entry name" value="HTH_18"/>
    <property type="match status" value="1"/>
</dbReference>
<dbReference type="Gene3D" id="3.30.565.10">
    <property type="entry name" value="Histidine kinase-like ATPase, C-terminal domain"/>
    <property type="match status" value="1"/>
</dbReference>
<dbReference type="PROSITE" id="PS01124">
    <property type="entry name" value="HTH_ARAC_FAMILY_2"/>
    <property type="match status" value="1"/>
</dbReference>
<dbReference type="GO" id="GO:0016020">
    <property type="term" value="C:membrane"/>
    <property type="evidence" value="ECO:0007669"/>
    <property type="project" value="InterPro"/>
</dbReference>
<dbReference type="PROSITE" id="PS50110">
    <property type="entry name" value="RESPONSE_REGULATORY"/>
    <property type="match status" value="1"/>
</dbReference>
<keyword evidence="2" id="KW-0805">Transcription regulation</keyword>
<keyword evidence="4" id="KW-0597">Phosphoprotein</keyword>
<evidence type="ECO:0000313" key="10">
    <source>
        <dbReference type="Proteomes" id="UP000078284"/>
    </source>
</evidence>
<proteinExistence type="predicted"/>
<feature type="modified residue" description="4-aspartylphosphate" evidence="4">
    <location>
        <position position="55"/>
    </location>
</feature>
<dbReference type="CDD" id="cd17536">
    <property type="entry name" value="REC_YesN-like"/>
    <property type="match status" value="1"/>
</dbReference>
<dbReference type="Proteomes" id="UP000078284">
    <property type="component" value="Unassembled WGS sequence"/>
</dbReference>
<dbReference type="SMART" id="SM00387">
    <property type="entry name" value="HATPase_c"/>
    <property type="match status" value="1"/>
</dbReference>
<dbReference type="InterPro" id="IPR036890">
    <property type="entry name" value="HATPase_C_sf"/>
</dbReference>
<feature type="domain" description="HTH araC/xylS-type" evidence="6">
    <location>
        <begin position="318"/>
        <end position="403"/>
    </location>
</feature>
<keyword evidence="3" id="KW-0804">Transcription</keyword>
<dbReference type="Gene3D" id="3.40.50.2300">
    <property type="match status" value="1"/>
</dbReference>
<dbReference type="InterPro" id="IPR011006">
    <property type="entry name" value="CheY-like_superfamily"/>
</dbReference>
<reference evidence="10" key="1">
    <citation type="journal article" date="2016" name="Proc. Natl. Acad. Sci. U.S.A.">
        <title>Chromosome-level assembly of Arabidopsis thaliana Ler reveals the extent of translocation and inversion polymorphisms.</title>
        <authorList>
            <person name="Zapata L."/>
            <person name="Ding J."/>
            <person name="Willing E.M."/>
            <person name="Hartwig B."/>
            <person name="Bezdan D."/>
            <person name="Jiao W.B."/>
            <person name="Patel V."/>
            <person name="Velikkakam James G."/>
            <person name="Koornneef M."/>
            <person name="Ossowski S."/>
            <person name="Schneeberger K."/>
        </authorList>
    </citation>
    <scope>NUCLEOTIDE SEQUENCE [LARGE SCALE GENOMIC DNA]</scope>
    <source>
        <strain evidence="10">cv. Landsberg erecta</strain>
    </source>
</reference>
<dbReference type="InterPro" id="IPR005467">
    <property type="entry name" value="His_kinase_dom"/>
</dbReference>
<keyword evidence="5" id="KW-0472">Membrane</keyword>
<dbReference type="EMBL" id="LUHQ01000020">
    <property type="protein sequence ID" value="OAO89191.1"/>
    <property type="molecule type" value="Genomic_DNA"/>
</dbReference>
<dbReference type="InterPro" id="IPR009057">
    <property type="entry name" value="Homeodomain-like_sf"/>
</dbReference>
<dbReference type="GO" id="GO:0043565">
    <property type="term" value="F:sequence-specific DNA binding"/>
    <property type="evidence" value="ECO:0007669"/>
    <property type="project" value="InterPro"/>
</dbReference>
<feature type="domain" description="Histidine kinase" evidence="7">
    <location>
        <begin position="867"/>
        <end position="972"/>
    </location>
</feature>
<organism evidence="9 10">
    <name type="scientific">Arabidopsis thaliana</name>
    <name type="common">Mouse-ear cress</name>
    <dbReference type="NCBI Taxonomy" id="3702"/>
    <lineage>
        <taxon>Eukaryota</taxon>
        <taxon>Viridiplantae</taxon>
        <taxon>Streptophyta</taxon>
        <taxon>Embryophyta</taxon>
        <taxon>Tracheophyta</taxon>
        <taxon>Spermatophyta</taxon>
        <taxon>Magnoliopsida</taxon>
        <taxon>eudicotyledons</taxon>
        <taxon>Gunneridae</taxon>
        <taxon>Pentapetalae</taxon>
        <taxon>rosids</taxon>
        <taxon>malvids</taxon>
        <taxon>Brassicales</taxon>
        <taxon>Brassicaceae</taxon>
        <taxon>Camelineae</taxon>
        <taxon>Arabidopsis</taxon>
    </lineage>
</organism>
<evidence type="ECO:0000256" key="1">
    <source>
        <dbReference type="ARBA" id="ARBA00004496"/>
    </source>
</evidence>
<evidence type="ECO:0000256" key="3">
    <source>
        <dbReference type="ARBA" id="ARBA00023163"/>
    </source>
</evidence>
<dbReference type="InterPro" id="IPR010559">
    <property type="entry name" value="Sig_transdc_His_kin_internal"/>
</dbReference>
<dbReference type="GO" id="GO:0003700">
    <property type="term" value="F:DNA-binding transcription factor activity"/>
    <property type="evidence" value="ECO:0007669"/>
    <property type="project" value="InterPro"/>
</dbReference>